<dbReference type="NCBIfam" id="TIGR01509">
    <property type="entry name" value="HAD-SF-IA-v3"/>
    <property type="match status" value="1"/>
</dbReference>
<dbReference type="RefSeq" id="WP_179577502.1">
    <property type="nucleotide sequence ID" value="NZ_JACCFM010000001.1"/>
</dbReference>
<sequence>MRAKQRRTLSVGLSADVDGCLFDLDGVLTRTATVHAAAWKDTFDRFLQEYSNRTNTPFVPFDAHADYDQYVDGEPREDGIRSFLASRGIVLSERSPRGEGADAGASAETSAETVQGLGARKNERVLQLLTENGVQVYAGSVQYLQAIGRVGIRCAVVSSSTNCHRVLKAAGIEGLFQVRVDGMTALREHLAGKPAPDMYLFAARALGLAPARCVVFEDALSGVEAGRAGGFGQVIGVDRVGQADALRAHGATIVVSDLTELLMRE</sequence>
<keyword evidence="3" id="KW-0378">Hydrolase</keyword>
<evidence type="ECO:0000256" key="1">
    <source>
        <dbReference type="ARBA" id="ARBA00006171"/>
    </source>
</evidence>
<evidence type="ECO:0000313" key="3">
    <source>
        <dbReference type="EMBL" id="NYJ18622.1"/>
    </source>
</evidence>
<keyword evidence="4" id="KW-1185">Reference proteome</keyword>
<dbReference type="InterPro" id="IPR051806">
    <property type="entry name" value="HAD-like_SPP"/>
</dbReference>
<dbReference type="PANTHER" id="PTHR43481">
    <property type="entry name" value="FRUCTOSE-1-PHOSPHATE PHOSPHATASE"/>
    <property type="match status" value="1"/>
</dbReference>
<dbReference type="NCBIfam" id="TIGR02009">
    <property type="entry name" value="PGMB-YQAB-SF"/>
    <property type="match status" value="1"/>
</dbReference>
<dbReference type="InterPro" id="IPR010976">
    <property type="entry name" value="B-phosphoglucomutase_hydrolase"/>
</dbReference>
<dbReference type="EMBL" id="JACCFM010000001">
    <property type="protein sequence ID" value="NYJ18622.1"/>
    <property type="molecule type" value="Genomic_DNA"/>
</dbReference>
<dbReference type="InterPro" id="IPR023198">
    <property type="entry name" value="PGP-like_dom2"/>
</dbReference>
<evidence type="ECO:0000256" key="2">
    <source>
        <dbReference type="SAM" id="MobiDB-lite"/>
    </source>
</evidence>
<dbReference type="SUPFAM" id="SSF56784">
    <property type="entry name" value="HAD-like"/>
    <property type="match status" value="1"/>
</dbReference>
<dbReference type="GO" id="GO:0050308">
    <property type="term" value="F:sugar-phosphatase activity"/>
    <property type="evidence" value="ECO:0007669"/>
    <property type="project" value="TreeGrafter"/>
</dbReference>
<proteinExistence type="inferred from homology"/>
<dbReference type="SFLD" id="SFLDG01129">
    <property type="entry name" value="C1.5:_HAD__Beta-PGM__Phosphata"/>
    <property type="match status" value="1"/>
</dbReference>
<evidence type="ECO:0000313" key="4">
    <source>
        <dbReference type="Proteomes" id="UP000537260"/>
    </source>
</evidence>
<dbReference type="SFLD" id="SFLDS00003">
    <property type="entry name" value="Haloacid_Dehalogenase"/>
    <property type="match status" value="1"/>
</dbReference>
<name>A0A7Z0J4Q0_9MICO</name>
<feature type="region of interest" description="Disordered" evidence="2">
    <location>
        <begin position="94"/>
        <end position="115"/>
    </location>
</feature>
<gene>
    <name evidence="3" type="ORF">HNR05_000413</name>
</gene>
<dbReference type="Pfam" id="PF00702">
    <property type="entry name" value="Hydrolase"/>
    <property type="match status" value="1"/>
</dbReference>
<accession>A0A7Z0J4Q0</accession>
<dbReference type="InterPro" id="IPR036412">
    <property type="entry name" value="HAD-like_sf"/>
</dbReference>
<dbReference type="InterPro" id="IPR023214">
    <property type="entry name" value="HAD_sf"/>
</dbReference>
<comment type="similarity">
    <text evidence="1">Belongs to the HAD-like hydrolase superfamily. CbbY/CbbZ/Gph/YieH family.</text>
</comment>
<dbReference type="Gene3D" id="3.40.50.1000">
    <property type="entry name" value="HAD superfamily/HAD-like"/>
    <property type="match status" value="1"/>
</dbReference>
<dbReference type="Proteomes" id="UP000537260">
    <property type="component" value="Unassembled WGS sequence"/>
</dbReference>
<comment type="caution">
    <text evidence="3">The sequence shown here is derived from an EMBL/GenBank/DDBJ whole genome shotgun (WGS) entry which is preliminary data.</text>
</comment>
<reference evidence="3 4" key="1">
    <citation type="submission" date="2020-07" db="EMBL/GenBank/DDBJ databases">
        <title>Sequencing the genomes of 1000 actinobacteria strains.</title>
        <authorList>
            <person name="Klenk H.-P."/>
        </authorList>
    </citation>
    <scope>NUCLEOTIDE SEQUENCE [LARGE SCALE GENOMIC DNA]</scope>
    <source>
        <strain evidence="3 4">LI1</strain>
    </source>
</reference>
<organism evidence="3 4">
    <name type="scientific">Glaciibacter psychrotolerans</name>
    <dbReference type="NCBI Taxonomy" id="670054"/>
    <lineage>
        <taxon>Bacteria</taxon>
        <taxon>Bacillati</taxon>
        <taxon>Actinomycetota</taxon>
        <taxon>Actinomycetes</taxon>
        <taxon>Micrococcales</taxon>
        <taxon>Microbacteriaceae</taxon>
        <taxon>Glaciibacter</taxon>
    </lineage>
</organism>
<dbReference type="PANTHER" id="PTHR43481:SF4">
    <property type="entry name" value="GLYCEROL-1-PHOSPHATE PHOSPHOHYDROLASE 1-RELATED"/>
    <property type="match status" value="1"/>
</dbReference>
<dbReference type="Gene3D" id="1.10.150.240">
    <property type="entry name" value="Putative phosphatase, domain 2"/>
    <property type="match status" value="1"/>
</dbReference>
<dbReference type="InterPro" id="IPR006439">
    <property type="entry name" value="HAD-SF_hydro_IA"/>
</dbReference>
<dbReference type="AlphaFoldDB" id="A0A7Z0J4Q0"/>
<protein>
    <submittedName>
        <fullName evidence="3">Beta-phosphoglucomutase family hydrolase</fullName>
    </submittedName>
</protein>